<reference evidence="5" key="1">
    <citation type="journal article" date="2019" name="Int. J. Syst. Evol. Microbiol.">
        <title>The Global Catalogue of Microorganisms (GCM) 10K type strain sequencing project: providing services to taxonomists for standard genome sequencing and annotation.</title>
        <authorList>
            <consortium name="The Broad Institute Genomics Platform"/>
            <consortium name="The Broad Institute Genome Sequencing Center for Infectious Disease"/>
            <person name="Wu L."/>
            <person name="Ma J."/>
        </authorList>
    </citation>
    <scope>NUCLEOTIDE SEQUENCE [LARGE SCALE GENOMIC DNA]</scope>
    <source>
        <strain evidence="5">JCM 4816</strain>
    </source>
</reference>
<evidence type="ECO:0000256" key="2">
    <source>
        <dbReference type="ARBA" id="ARBA00023315"/>
    </source>
</evidence>
<organism evidence="4 5">
    <name type="scientific">Streptacidiphilus monticola</name>
    <dbReference type="NCBI Taxonomy" id="2161674"/>
    <lineage>
        <taxon>Bacteria</taxon>
        <taxon>Bacillati</taxon>
        <taxon>Actinomycetota</taxon>
        <taxon>Actinomycetes</taxon>
        <taxon>Kitasatosporales</taxon>
        <taxon>Streptomycetaceae</taxon>
        <taxon>Streptacidiphilus</taxon>
    </lineage>
</organism>
<comment type="caution">
    <text evidence="4">The sequence shown here is derived from an EMBL/GenBank/DDBJ whole genome shotgun (WGS) entry which is preliminary data.</text>
</comment>
<dbReference type="InterPro" id="IPR000182">
    <property type="entry name" value="GNAT_dom"/>
</dbReference>
<dbReference type="PANTHER" id="PTHR43877">
    <property type="entry name" value="AMINOALKYLPHOSPHONATE N-ACETYLTRANSFERASE-RELATED-RELATED"/>
    <property type="match status" value="1"/>
</dbReference>
<dbReference type="GO" id="GO:0016746">
    <property type="term" value="F:acyltransferase activity"/>
    <property type="evidence" value="ECO:0007669"/>
    <property type="project" value="UniProtKB-KW"/>
</dbReference>
<gene>
    <name evidence="4" type="ORF">ACFP3V_24675</name>
</gene>
<evidence type="ECO:0000259" key="3">
    <source>
        <dbReference type="PROSITE" id="PS51186"/>
    </source>
</evidence>
<keyword evidence="1 4" id="KW-0808">Transferase</keyword>
<dbReference type="InterPro" id="IPR016181">
    <property type="entry name" value="Acyl_CoA_acyltransferase"/>
</dbReference>
<dbReference type="Proteomes" id="UP001596174">
    <property type="component" value="Unassembled WGS sequence"/>
</dbReference>
<dbReference type="PROSITE" id="PS51186">
    <property type="entry name" value="GNAT"/>
    <property type="match status" value="2"/>
</dbReference>
<feature type="domain" description="N-acetyltransferase" evidence="3">
    <location>
        <begin position="9"/>
        <end position="167"/>
    </location>
</feature>
<evidence type="ECO:0000313" key="4">
    <source>
        <dbReference type="EMBL" id="MFC5910403.1"/>
    </source>
</evidence>
<dbReference type="RefSeq" id="WP_380587511.1">
    <property type="nucleotide sequence ID" value="NZ_JBHSQJ010000117.1"/>
</dbReference>
<name>A0ABW1G8Q5_9ACTN</name>
<evidence type="ECO:0000313" key="5">
    <source>
        <dbReference type="Proteomes" id="UP001596174"/>
    </source>
</evidence>
<dbReference type="SUPFAM" id="SSF55729">
    <property type="entry name" value="Acyl-CoA N-acyltransferases (Nat)"/>
    <property type="match status" value="2"/>
</dbReference>
<proteinExistence type="predicted"/>
<dbReference type="InterPro" id="IPR050832">
    <property type="entry name" value="Bact_Acetyltransf"/>
</dbReference>
<dbReference type="EMBL" id="JBHSQJ010000117">
    <property type="protein sequence ID" value="MFC5910403.1"/>
    <property type="molecule type" value="Genomic_DNA"/>
</dbReference>
<protein>
    <submittedName>
        <fullName evidence="4">GNAT family N-acetyltransferase</fullName>
        <ecNumber evidence="4">2.3.1.-</ecNumber>
    </submittedName>
</protein>
<feature type="domain" description="N-acetyltransferase" evidence="3">
    <location>
        <begin position="170"/>
        <end position="322"/>
    </location>
</feature>
<dbReference type="Gene3D" id="3.40.630.30">
    <property type="match status" value="1"/>
</dbReference>
<dbReference type="Pfam" id="PF13508">
    <property type="entry name" value="Acetyltransf_7"/>
    <property type="match status" value="1"/>
</dbReference>
<accession>A0ABW1G8Q5</accession>
<dbReference type="CDD" id="cd04301">
    <property type="entry name" value="NAT_SF"/>
    <property type="match status" value="2"/>
</dbReference>
<keyword evidence="2 4" id="KW-0012">Acyltransferase</keyword>
<evidence type="ECO:0000256" key="1">
    <source>
        <dbReference type="ARBA" id="ARBA00022679"/>
    </source>
</evidence>
<sequence length="322" mass="35642">MTDFQWRSIELADIESWLTLLEAIEAVDQEHEHYSVDQLREWLTDPDIDRERGTVGVWDGDRMVGYARLRCRSAATDEHLMFAQGAVHPEYRGRGLGGALLRWQEEHAPALHRARYPELPLKLYGASKQGQEDSTALYKAYGFEVGRWFFDMVCDLTTAQLPGDQLPEGVASVPFAAERRADGLAVRNDSFRDHWGSTPATEASWEHSTSGSASRPELSRIAYDDATGEALAIVLAEEYEQGPGAPGRELYIALVGTRRAARKRGIASALLTEVLRAGQAEGYALSSLGVDADSPTGALGLYQRLGYTPRETWLSQLKPVAF</sequence>
<keyword evidence="5" id="KW-1185">Reference proteome</keyword>
<dbReference type="EC" id="2.3.1.-" evidence="4"/>
<dbReference type="Pfam" id="PF00583">
    <property type="entry name" value="Acetyltransf_1"/>
    <property type="match status" value="1"/>
</dbReference>
<dbReference type="PANTHER" id="PTHR43877:SF1">
    <property type="entry name" value="ACETYLTRANSFERASE"/>
    <property type="match status" value="1"/>
</dbReference>